<comment type="caution">
    <text evidence="7">The sequence shown here is derived from an EMBL/GenBank/DDBJ whole genome shotgun (WGS) entry which is preliminary data.</text>
</comment>
<dbReference type="OrthoDB" id="3539798at2759"/>
<evidence type="ECO:0000313" key="8">
    <source>
        <dbReference type="Proteomes" id="UP000284375"/>
    </source>
</evidence>
<accession>A0A423VLR3</accession>
<evidence type="ECO:0000256" key="4">
    <source>
        <dbReference type="ARBA" id="ARBA00023157"/>
    </source>
</evidence>
<gene>
    <name evidence="7" type="ORF">VSDG_07642</name>
</gene>
<evidence type="ECO:0000256" key="2">
    <source>
        <dbReference type="ARBA" id="ARBA00022525"/>
    </source>
</evidence>
<keyword evidence="2" id="KW-0964">Secreted</keyword>
<dbReference type="AlphaFoldDB" id="A0A423VLR3"/>
<dbReference type="InterPro" id="IPR032382">
    <property type="entry name" value="AltA1"/>
</dbReference>
<keyword evidence="4" id="KW-1015">Disulfide bond</keyword>
<feature type="chain" id="PRO_5019577288" description="AA1-like domain-containing protein" evidence="5">
    <location>
        <begin position="18"/>
        <end position="194"/>
    </location>
</feature>
<protein>
    <recommendedName>
        <fullName evidence="6">AA1-like domain-containing protein</fullName>
    </recommendedName>
</protein>
<feature type="domain" description="AA1-like" evidence="6">
    <location>
        <begin position="44"/>
        <end position="178"/>
    </location>
</feature>
<reference evidence="7 8" key="1">
    <citation type="submission" date="2015-09" db="EMBL/GenBank/DDBJ databases">
        <title>Host preference determinants of Valsa canker pathogens revealed by comparative genomics.</title>
        <authorList>
            <person name="Yin Z."/>
            <person name="Huang L."/>
        </authorList>
    </citation>
    <scope>NUCLEOTIDE SEQUENCE [LARGE SCALE GENOMIC DNA]</scope>
    <source>
        <strain evidence="7 8">YSFL</strain>
    </source>
</reference>
<dbReference type="GO" id="GO:0005576">
    <property type="term" value="C:extracellular region"/>
    <property type="evidence" value="ECO:0007669"/>
    <property type="project" value="UniProtKB-SubCell"/>
</dbReference>
<sequence>MHRFTLSLLAVASYAWGSPVSSRDTSTGCSDTSFSDFAWTVEAFDFHASYIFTTPAHQNSWGFVDFNLTNPALPDLLASCSGQSDQLSEFFYGNLPYNCTFNGELGEPGPAPAKFTFSRSSGELDINQTWTCDDVDPQYPTTFYASGKVNLTLDCTDTTWQNPNWTMGQIYSDRVIECAPVTVDVEPYQISAVA</sequence>
<dbReference type="Proteomes" id="UP000284375">
    <property type="component" value="Unassembled WGS sequence"/>
</dbReference>
<evidence type="ECO:0000259" key="6">
    <source>
        <dbReference type="Pfam" id="PF16541"/>
    </source>
</evidence>
<keyword evidence="8" id="KW-1185">Reference proteome</keyword>
<dbReference type="Pfam" id="PF16541">
    <property type="entry name" value="AltA1"/>
    <property type="match status" value="1"/>
</dbReference>
<keyword evidence="3 5" id="KW-0732">Signal</keyword>
<proteinExistence type="predicted"/>
<dbReference type="EMBL" id="LJZO01000040">
    <property type="protein sequence ID" value="ROV91931.1"/>
    <property type="molecule type" value="Genomic_DNA"/>
</dbReference>
<evidence type="ECO:0000256" key="5">
    <source>
        <dbReference type="SAM" id="SignalP"/>
    </source>
</evidence>
<name>A0A423VLR3_CYTCH</name>
<feature type="signal peptide" evidence="5">
    <location>
        <begin position="1"/>
        <end position="17"/>
    </location>
</feature>
<evidence type="ECO:0000313" key="7">
    <source>
        <dbReference type="EMBL" id="ROV91931.1"/>
    </source>
</evidence>
<organism evidence="7 8">
    <name type="scientific">Cytospora chrysosperma</name>
    <name type="common">Cytospora canker fungus</name>
    <name type="synonym">Sphaeria chrysosperma</name>
    <dbReference type="NCBI Taxonomy" id="252740"/>
    <lineage>
        <taxon>Eukaryota</taxon>
        <taxon>Fungi</taxon>
        <taxon>Dikarya</taxon>
        <taxon>Ascomycota</taxon>
        <taxon>Pezizomycotina</taxon>
        <taxon>Sordariomycetes</taxon>
        <taxon>Sordariomycetidae</taxon>
        <taxon>Diaporthales</taxon>
        <taxon>Cytosporaceae</taxon>
        <taxon>Cytospora</taxon>
    </lineage>
</organism>
<evidence type="ECO:0000256" key="1">
    <source>
        <dbReference type="ARBA" id="ARBA00004613"/>
    </source>
</evidence>
<evidence type="ECO:0000256" key="3">
    <source>
        <dbReference type="ARBA" id="ARBA00022729"/>
    </source>
</evidence>
<comment type="subcellular location">
    <subcellularLocation>
        <location evidence="1">Secreted</location>
    </subcellularLocation>
</comment>